<evidence type="ECO:0000313" key="1">
    <source>
        <dbReference type="EMBL" id="EJK48850.1"/>
    </source>
</evidence>
<gene>
    <name evidence="1" type="ORF">THAOC_32318</name>
</gene>
<proteinExistence type="predicted"/>
<dbReference type="Proteomes" id="UP000266841">
    <property type="component" value="Unassembled WGS sequence"/>
</dbReference>
<sequence length="148" mass="15801">RLGMTANANANAMHSGCNPPRALLISLFAAYRTKTTHAGRKSLIFAPEDIIEGSIHAKAGHCAGIPGLRTLGPVSSSEPLGAVALGREIEVQSRLVGGRVELHTSKFEGIRLCQSGKQHCRNARNVAFAYPIRLPHHGEMKVQRSAGC</sequence>
<comment type="caution">
    <text evidence="1">The sequence shown here is derived from an EMBL/GenBank/DDBJ whole genome shotgun (WGS) entry which is preliminary data.</text>
</comment>
<name>K0R7F8_THAOC</name>
<dbReference type="EMBL" id="AGNL01045362">
    <property type="protein sequence ID" value="EJK48850.1"/>
    <property type="molecule type" value="Genomic_DNA"/>
</dbReference>
<keyword evidence="2" id="KW-1185">Reference proteome</keyword>
<reference evidence="1 2" key="1">
    <citation type="journal article" date="2012" name="Genome Biol.">
        <title>Genome and low-iron response of an oceanic diatom adapted to chronic iron limitation.</title>
        <authorList>
            <person name="Lommer M."/>
            <person name="Specht M."/>
            <person name="Roy A.S."/>
            <person name="Kraemer L."/>
            <person name="Andreson R."/>
            <person name="Gutowska M.A."/>
            <person name="Wolf J."/>
            <person name="Bergner S.V."/>
            <person name="Schilhabel M.B."/>
            <person name="Klostermeier U.C."/>
            <person name="Beiko R.G."/>
            <person name="Rosenstiel P."/>
            <person name="Hippler M."/>
            <person name="Laroche J."/>
        </authorList>
    </citation>
    <scope>NUCLEOTIDE SEQUENCE [LARGE SCALE GENOMIC DNA]</scope>
    <source>
        <strain evidence="1 2">CCMP1005</strain>
    </source>
</reference>
<feature type="non-terminal residue" evidence="1">
    <location>
        <position position="1"/>
    </location>
</feature>
<evidence type="ECO:0000313" key="2">
    <source>
        <dbReference type="Proteomes" id="UP000266841"/>
    </source>
</evidence>
<dbReference type="AlphaFoldDB" id="K0R7F8"/>
<protein>
    <submittedName>
        <fullName evidence="1">Uncharacterized protein</fullName>
    </submittedName>
</protein>
<organism evidence="1 2">
    <name type="scientific">Thalassiosira oceanica</name>
    <name type="common">Marine diatom</name>
    <dbReference type="NCBI Taxonomy" id="159749"/>
    <lineage>
        <taxon>Eukaryota</taxon>
        <taxon>Sar</taxon>
        <taxon>Stramenopiles</taxon>
        <taxon>Ochrophyta</taxon>
        <taxon>Bacillariophyta</taxon>
        <taxon>Coscinodiscophyceae</taxon>
        <taxon>Thalassiosirophycidae</taxon>
        <taxon>Thalassiosirales</taxon>
        <taxon>Thalassiosiraceae</taxon>
        <taxon>Thalassiosira</taxon>
    </lineage>
</organism>
<accession>K0R7F8</accession>